<dbReference type="AlphaFoldDB" id="A0A395M3I5"/>
<dbReference type="InterPro" id="IPR001352">
    <property type="entry name" value="RNase_HII/HIII"/>
</dbReference>
<dbReference type="Pfam" id="PF01351">
    <property type="entry name" value="RNase_HII"/>
    <property type="match status" value="1"/>
</dbReference>
<dbReference type="CDD" id="cd07182">
    <property type="entry name" value="RNase_HII_bacteria_HII_like"/>
    <property type="match status" value="1"/>
</dbReference>
<dbReference type="GO" id="GO:0005737">
    <property type="term" value="C:cytoplasm"/>
    <property type="evidence" value="ECO:0007669"/>
    <property type="project" value="UniProtKB-SubCell"/>
</dbReference>
<dbReference type="GO" id="GO:0006298">
    <property type="term" value="P:mismatch repair"/>
    <property type="evidence" value="ECO:0007669"/>
    <property type="project" value="TreeGrafter"/>
</dbReference>
<feature type="domain" description="RNase H type-2" evidence="17">
    <location>
        <begin position="14"/>
        <end position="208"/>
    </location>
</feature>
<name>A0A395M3I5_9BACT</name>
<dbReference type="GO" id="GO:0003723">
    <property type="term" value="F:RNA binding"/>
    <property type="evidence" value="ECO:0007669"/>
    <property type="project" value="UniProtKB-UniRule"/>
</dbReference>
<dbReference type="InterPro" id="IPR024567">
    <property type="entry name" value="RNase_HII/HIII_dom"/>
</dbReference>
<gene>
    <name evidence="14" type="primary">rnhB</name>
    <name evidence="18" type="ORF">D0433_01045</name>
</gene>
<reference evidence="18 19" key="1">
    <citation type="journal article" date="2011" name="ISME J.">
        <title>Community ecology of hot spring cyanobacterial mats: predominant populations and their functional potential.</title>
        <authorList>
            <person name="Klatt C.G."/>
            <person name="Wood J.M."/>
            <person name="Rusch D.B."/>
            <person name="Bateson M.M."/>
            <person name="Hamamura N."/>
            <person name="Heidelberg J.F."/>
            <person name="Grossman A.R."/>
            <person name="Bhaya D."/>
            <person name="Cohan F.M."/>
            <person name="Kuhl M."/>
            <person name="Bryant D.A."/>
            <person name="Ward D.M."/>
        </authorList>
    </citation>
    <scope>NUCLEOTIDE SEQUENCE [LARGE SCALE GENOMIC DNA]</scope>
    <source>
        <strain evidence="18">OS</strain>
    </source>
</reference>
<feature type="binding site" evidence="14 15">
    <location>
        <position position="21"/>
    </location>
    <ligand>
        <name>a divalent metal cation</name>
        <dbReference type="ChEBI" id="CHEBI:60240"/>
    </ligand>
</feature>
<dbReference type="PANTHER" id="PTHR10954:SF18">
    <property type="entry name" value="RIBONUCLEASE HII"/>
    <property type="match status" value="1"/>
</dbReference>
<dbReference type="PANTHER" id="PTHR10954">
    <property type="entry name" value="RIBONUCLEASE H2 SUBUNIT A"/>
    <property type="match status" value="1"/>
</dbReference>
<evidence type="ECO:0000256" key="9">
    <source>
        <dbReference type="ARBA" id="ARBA00022722"/>
    </source>
</evidence>
<evidence type="ECO:0000256" key="8">
    <source>
        <dbReference type="ARBA" id="ARBA00022490"/>
    </source>
</evidence>
<feature type="binding site" evidence="14 15">
    <location>
        <position position="20"/>
    </location>
    <ligand>
        <name>a divalent metal cation</name>
        <dbReference type="ChEBI" id="CHEBI:60240"/>
    </ligand>
</feature>
<evidence type="ECO:0000313" key="19">
    <source>
        <dbReference type="Proteomes" id="UP000266389"/>
    </source>
</evidence>
<comment type="catalytic activity">
    <reaction evidence="1 14 15 16">
        <text>Endonucleolytic cleavage to 5'-phosphomonoester.</text>
        <dbReference type="EC" id="3.1.26.4"/>
    </reaction>
</comment>
<keyword evidence="10 14" id="KW-0479">Metal-binding</keyword>
<evidence type="ECO:0000256" key="6">
    <source>
        <dbReference type="ARBA" id="ARBA00012180"/>
    </source>
</evidence>
<keyword evidence="9 14" id="KW-0540">Nuclease</keyword>
<evidence type="ECO:0000256" key="7">
    <source>
        <dbReference type="ARBA" id="ARBA00019179"/>
    </source>
</evidence>
<dbReference type="NCBIfam" id="NF000594">
    <property type="entry name" value="PRK00015.1-1"/>
    <property type="match status" value="1"/>
</dbReference>
<dbReference type="Gene3D" id="3.30.420.10">
    <property type="entry name" value="Ribonuclease H-like superfamily/Ribonuclease H"/>
    <property type="match status" value="1"/>
</dbReference>
<comment type="similarity">
    <text evidence="5 14 16">Belongs to the RNase HII family.</text>
</comment>
<protein>
    <recommendedName>
        <fullName evidence="7 14">Ribonuclease HII</fullName>
        <shortName evidence="14">RNase HII</shortName>
        <ecNumber evidence="6 14">3.1.26.4</ecNumber>
    </recommendedName>
</protein>
<dbReference type="SUPFAM" id="SSF53098">
    <property type="entry name" value="Ribonuclease H-like"/>
    <property type="match status" value="1"/>
</dbReference>
<evidence type="ECO:0000256" key="11">
    <source>
        <dbReference type="ARBA" id="ARBA00022759"/>
    </source>
</evidence>
<comment type="caution">
    <text evidence="18">The sequence shown here is derived from an EMBL/GenBank/DDBJ whole genome shotgun (WGS) entry which is preliminary data.</text>
</comment>
<feature type="binding site" evidence="14 15">
    <location>
        <position position="116"/>
    </location>
    <ligand>
        <name>a divalent metal cation</name>
        <dbReference type="ChEBI" id="CHEBI:60240"/>
    </ligand>
</feature>
<dbReference type="GO" id="GO:0030145">
    <property type="term" value="F:manganese ion binding"/>
    <property type="evidence" value="ECO:0007669"/>
    <property type="project" value="UniProtKB-UniRule"/>
</dbReference>
<dbReference type="GO" id="GO:0004523">
    <property type="term" value="F:RNA-DNA hybrid ribonuclease activity"/>
    <property type="evidence" value="ECO:0007669"/>
    <property type="project" value="UniProtKB-UniRule"/>
</dbReference>
<dbReference type="EC" id="3.1.26.4" evidence="6 14"/>
<sequence length="213" mass="23626">MTTAFEQKLWRTYRWICGVDEVGRGPLAGPVVAAAVMFEKGFTPDDKLQRVADSKKLSPQARTELAQLIHDRAVAVGIGEVDVPTIDRLNILNATFLAMTKAIEQLVLQPEFALIDGNRYCGAPHIAFETVVKGDSKVFSIAAASIVAKVYRDKLMSEWDAKFPQYGFAKHFGYPTPEHIEAIRKYGRCDIHRKAFKLSALGEKSASRQGISK</sequence>
<evidence type="ECO:0000256" key="1">
    <source>
        <dbReference type="ARBA" id="ARBA00000077"/>
    </source>
</evidence>
<comment type="function">
    <text evidence="3 14 16">Endonuclease that specifically degrades the RNA of RNA-DNA hybrids.</text>
</comment>
<evidence type="ECO:0000256" key="16">
    <source>
        <dbReference type="RuleBase" id="RU003515"/>
    </source>
</evidence>
<dbReference type="EMBL" id="PHFL01000007">
    <property type="protein sequence ID" value="RFM25241.1"/>
    <property type="molecule type" value="Genomic_DNA"/>
</dbReference>
<accession>A0A395M3I5</accession>
<evidence type="ECO:0000256" key="13">
    <source>
        <dbReference type="ARBA" id="ARBA00023211"/>
    </source>
</evidence>
<evidence type="ECO:0000256" key="2">
    <source>
        <dbReference type="ARBA" id="ARBA00001946"/>
    </source>
</evidence>
<keyword evidence="12 14" id="KW-0378">Hydrolase</keyword>
<dbReference type="GO" id="GO:0032299">
    <property type="term" value="C:ribonuclease H2 complex"/>
    <property type="evidence" value="ECO:0007669"/>
    <property type="project" value="TreeGrafter"/>
</dbReference>
<keyword evidence="11 14" id="KW-0255">Endonuclease</keyword>
<dbReference type="Proteomes" id="UP000266389">
    <property type="component" value="Unassembled WGS sequence"/>
</dbReference>
<dbReference type="InterPro" id="IPR012337">
    <property type="entry name" value="RNaseH-like_sf"/>
</dbReference>
<proteinExistence type="inferred from homology"/>
<evidence type="ECO:0000256" key="10">
    <source>
        <dbReference type="ARBA" id="ARBA00022723"/>
    </source>
</evidence>
<evidence type="ECO:0000313" key="18">
    <source>
        <dbReference type="EMBL" id="RFM25241.1"/>
    </source>
</evidence>
<evidence type="ECO:0000256" key="14">
    <source>
        <dbReference type="HAMAP-Rule" id="MF_00052"/>
    </source>
</evidence>
<keyword evidence="8 14" id="KW-0963">Cytoplasm</keyword>
<dbReference type="GO" id="GO:0043137">
    <property type="term" value="P:DNA replication, removal of RNA primer"/>
    <property type="evidence" value="ECO:0007669"/>
    <property type="project" value="TreeGrafter"/>
</dbReference>
<evidence type="ECO:0000256" key="12">
    <source>
        <dbReference type="ARBA" id="ARBA00022801"/>
    </source>
</evidence>
<dbReference type="InterPro" id="IPR022898">
    <property type="entry name" value="RNase_HII"/>
</dbReference>
<organism evidence="18 19">
    <name type="scientific">Candidatus Thermochlorobacter aerophilus</name>
    <dbReference type="NCBI Taxonomy" id="1868324"/>
    <lineage>
        <taxon>Bacteria</taxon>
        <taxon>Pseudomonadati</taxon>
        <taxon>Chlorobiota</taxon>
        <taxon>Chlorobiia</taxon>
        <taxon>Chlorobiales</taxon>
        <taxon>Candidatus Thermochlorobacteriaceae</taxon>
        <taxon>Candidatus Thermochlorobacter</taxon>
    </lineage>
</organism>
<comment type="cofactor">
    <cofactor evidence="14 15">
        <name>Mn(2+)</name>
        <dbReference type="ChEBI" id="CHEBI:29035"/>
    </cofactor>
    <cofactor evidence="14 15">
        <name>Mg(2+)</name>
        <dbReference type="ChEBI" id="CHEBI:18420"/>
    </cofactor>
    <text evidence="14 15">Manganese or magnesium. Binds 1 divalent metal ion per monomer in the absence of substrate. May bind a second metal ion after substrate binding.</text>
</comment>
<evidence type="ECO:0000259" key="17">
    <source>
        <dbReference type="PROSITE" id="PS51975"/>
    </source>
</evidence>
<dbReference type="PROSITE" id="PS51975">
    <property type="entry name" value="RNASE_H_2"/>
    <property type="match status" value="1"/>
</dbReference>
<evidence type="ECO:0000256" key="15">
    <source>
        <dbReference type="PROSITE-ProRule" id="PRU01319"/>
    </source>
</evidence>
<dbReference type="HAMAP" id="MF_00052_B">
    <property type="entry name" value="RNase_HII_B"/>
    <property type="match status" value="1"/>
</dbReference>
<keyword evidence="13 14" id="KW-0464">Manganese</keyword>
<dbReference type="InterPro" id="IPR036397">
    <property type="entry name" value="RNaseH_sf"/>
</dbReference>
<comment type="subcellular location">
    <subcellularLocation>
        <location evidence="4 14">Cytoplasm</location>
    </subcellularLocation>
</comment>
<evidence type="ECO:0000256" key="4">
    <source>
        <dbReference type="ARBA" id="ARBA00004496"/>
    </source>
</evidence>
<comment type="cofactor">
    <cofactor evidence="2">
        <name>Mg(2+)</name>
        <dbReference type="ChEBI" id="CHEBI:18420"/>
    </cofactor>
</comment>
<evidence type="ECO:0000256" key="3">
    <source>
        <dbReference type="ARBA" id="ARBA00004065"/>
    </source>
</evidence>
<evidence type="ECO:0000256" key="5">
    <source>
        <dbReference type="ARBA" id="ARBA00007383"/>
    </source>
</evidence>
<dbReference type="NCBIfam" id="NF000595">
    <property type="entry name" value="PRK00015.1-3"/>
    <property type="match status" value="1"/>
</dbReference>